<dbReference type="Pfam" id="PF00616">
    <property type="entry name" value="RasGAP"/>
    <property type="match status" value="1"/>
</dbReference>
<name>A0A9Q0RB71_ANAIG</name>
<evidence type="ECO:0000259" key="5">
    <source>
        <dbReference type="PROSITE" id="PS50021"/>
    </source>
</evidence>
<dbReference type="Gene3D" id="2.30.29.30">
    <property type="entry name" value="Pleckstrin-homology domain (PH domain)/Phosphotyrosine-binding domain (PTB)"/>
    <property type="match status" value="1"/>
</dbReference>
<feature type="compositionally biased region" description="Polar residues" evidence="2">
    <location>
        <begin position="239"/>
        <end position="265"/>
    </location>
</feature>
<evidence type="ECO:0000313" key="6">
    <source>
        <dbReference type="EMBL" id="KAJ5072419.1"/>
    </source>
</evidence>
<dbReference type="OrthoDB" id="1562946at2759"/>
<evidence type="ECO:0000259" key="4">
    <source>
        <dbReference type="PROSITE" id="PS50018"/>
    </source>
</evidence>
<feature type="compositionally biased region" description="Basic and acidic residues" evidence="2">
    <location>
        <begin position="266"/>
        <end position="286"/>
    </location>
</feature>
<feature type="domain" description="PH" evidence="3">
    <location>
        <begin position="1109"/>
        <end position="1208"/>
    </location>
</feature>
<dbReference type="InterPro" id="IPR001715">
    <property type="entry name" value="CH_dom"/>
</dbReference>
<dbReference type="InterPro" id="IPR036872">
    <property type="entry name" value="CH_dom_sf"/>
</dbReference>
<dbReference type="SUPFAM" id="SSF50729">
    <property type="entry name" value="PH domain-like"/>
    <property type="match status" value="1"/>
</dbReference>
<organism evidence="6 7">
    <name type="scientific">Anaeramoeba ignava</name>
    <name type="common">Anaerobic marine amoeba</name>
    <dbReference type="NCBI Taxonomy" id="1746090"/>
    <lineage>
        <taxon>Eukaryota</taxon>
        <taxon>Metamonada</taxon>
        <taxon>Anaeramoebidae</taxon>
        <taxon>Anaeramoeba</taxon>
    </lineage>
</organism>
<dbReference type="SUPFAM" id="SSF47576">
    <property type="entry name" value="Calponin-homology domain, CH-domain"/>
    <property type="match status" value="1"/>
</dbReference>
<dbReference type="Pfam" id="PF00307">
    <property type="entry name" value="CH"/>
    <property type="match status" value="1"/>
</dbReference>
<evidence type="ECO:0000313" key="7">
    <source>
        <dbReference type="Proteomes" id="UP001149090"/>
    </source>
</evidence>
<feature type="domain" description="Ras-GAP" evidence="4">
    <location>
        <begin position="699"/>
        <end position="890"/>
    </location>
</feature>
<dbReference type="CDD" id="cd21218">
    <property type="entry name" value="CH_PLS_FIM_rpt2"/>
    <property type="match status" value="1"/>
</dbReference>
<dbReference type="SMART" id="SM00033">
    <property type="entry name" value="CH"/>
    <property type="match status" value="1"/>
</dbReference>
<proteinExistence type="predicted"/>
<dbReference type="GO" id="GO:0005096">
    <property type="term" value="F:GTPase activator activity"/>
    <property type="evidence" value="ECO:0007669"/>
    <property type="project" value="UniProtKB-KW"/>
</dbReference>
<dbReference type="SUPFAM" id="SSF48350">
    <property type="entry name" value="GTPase activation domain, GAP"/>
    <property type="match status" value="1"/>
</dbReference>
<dbReference type="Gene3D" id="1.10.418.10">
    <property type="entry name" value="Calponin-like domain"/>
    <property type="match status" value="1"/>
</dbReference>
<dbReference type="PROSITE" id="PS50018">
    <property type="entry name" value="RAS_GTPASE_ACTIV_2"/>
    <property type="match status" value="1"/>
</dbReference>
<dbReference type="Gene3D" id="1.10.506.10">
    <property type="entry name" value="GTPase Activation - p120gap, domain 1"/>
    <property type="match status" value="2"/>
</dbReference>
<feature type="compositionally biased region" description="Basic and acidic residues" evidence="2">
    <location>
        <begin position="1072"/>
        <end position="1087"/>
    </location>
</feature>
<evidence type="ECO:0000256" key="1">
    <source>
        <dbReference type="ARBA" id="ARBA00022468"/>
    </source>
</evidence>
<feature type="domain" description="Calponin-homology (CH)" evidence="5">
    <location>
        <begin position="33"/>
        <end position="137"/>
    </location>
</feature>
<dbReference type="AlphaFoldDB" id="A0A9Q0RB71"/>
<feature type="region of interest" description="Disordered" evidence="2">
    <location>
        <begin position="1071"/>
        <end position="1096"/>
    </location>
</feature>
<dbReference type="PROSITE" id="PS50021">
    <property type="entry name" value="CH"/>
    <property type="match status" value="1"/>
</dbReference>
<dbReference type="InterPro" id="IPR001849">
    <property type="entry name" value="PH_domain"/>
</dbReference>
<feature type="compositionally biased region" description="Polar residues" evidence="2">
    <location>
        <begin position="183"/>
        <end position="211"/>
    </location>
</feature>
<reference evidence="6" key="1">
    <citation type="submission" date="2022-10" db="EMBL/GenBank/DDBJ databases">
        <title>Novel sulphate-reducing endosymbionts in the free-living metamonad Anaeramoeba.</title>
        <authorList>
            <person name="Jerlstrom-Hultqvist J."/>
            <person name="Cepicka I."/>
            <person name="Gallot-Lavallee L."/>
            <person name="Salas-Leiva D."/>
            <person name="Curtis B.A."/>
            <person name="Zahonova K."/>
            <person name="Pipaliya S."/>
            <person name="Dacks J."/>
            <person name="Roger A.J."/>
        </authorList>
    </citation>
    <scope>NUCLEOTIDE SEQUENCE</scope>
    <source>
        <strain evidence="6">BMAN</strain>
    </source>
</reference>
<dbReference type="PROSITE" id="PS50003">
    <property type="entry name" value="PH_DOMAIN"/>
    <property type="match status" value="1"/>
</dbReference>
<accession>A0A9Q0RB71</accession>
<dbReference type="SMART" id="SM00233">
    <property type="entry name" value="PH"/>
    <property type="match status" value="1"/>
</dbReference>
<evidence type="ECO:0000256" key="2">
    <source>
        <dbReference type="SAM" id="MobiDB-lite"/>
    </source>
</evidence>
<protein>
    <submittedName>
        <fullName evidence="6">Ras gtpase-activating protein</fullName>
    </submittedName>
</protein>
<dbReference type="PANTHER" id="PTHR10194:SF60">
    <property type="entry name" value="RAS GTPASE-ACTIVATING PROTEIN RASKOL"/>
    <property type="match status" value="1"/>
</dbReference>
<dbReference type="InterPro" id="IPR011993">
    <property type="entry name" value="PH-like_dom_sf"/>
</dbReference>
<dbReference type="InterPro" id="IPR001936">
    <property type="entry name" value="RasGAP_dom"/>
</dbReference>
<dbReference type="InterPro" id="IPR008936">
    <property type="entry name" value="Rho_GTPase_activation_prot"/>
</dbReference>
<dbReference type="SMART" id="SM00323">
    <property type="entry name" value="RasGAP"/>
    <property type="match status" value="1"/>
</dbReference>
<dbReference type="EMBL" id="JAPDFW010000081">
    <property type="protein sequence ID" value="KAJ5072419.1"/>
    <property type="molecule type" value="Genomic_DNA"/>
</dbReference>
<dbReference type="PANTHER" id="PTHR10194">
    <property type="entry name" value="RAS GTPASE-ACTIVATING PROTEINS"/>
    <property type="match status" value="1"/>
</dbReference>
<gene>
    <name evidence="6" type="ORF">M0811_01434</name>
</gene>
<keyword evidence="1" id="KW-0343">GTPase activation</keyword>
<comment type="caution">
    <text evidence="6">The sequence shown here is derived from an EMBL/GenBank/DDBJ whole genome shotgun (WGS) entry which is preliminary data.</text>
</comment>
<feature type="region of interest" description="Disordered" evidence="2">
    <location>
        <begin position="183"/>
        <end position="286"/>
    </location>
</feature>
<evidence type="ECO:0000259" key="3">
    <source>
        <dbReference type="PROSITE" id="PS50003"/>
    </source>
</evidence>
<keyword evidence="7" id="KW-1185">Reference proteome</keyword>
<dbReference type="InterPro" id="IPR039360">
    <property type="entry name" value="Ras_GTPase"/>
</dbReference>
<sequence>MSLSELRRILLRVVFNPATDILKKSNNEKIKDIESDELLKRWVNFQLKQSGNSEQIHNFDKDFKNCKILCQLANGLTQEVDFSPCLKEKEYLKRAKLFLQLFEKTSFNSYFCKPEDIVEGNAEEIQKFLAYLFVWKPNLRQTKFQTQSKRDNRPLRKRITSVYLTSRSANTIVSPISKEFSDTYSLKKSPTKQKSPSNKPELSTHSQSQILPKSFPKPNKNQPKILPKPNVEPKESRQGRSITQYQLKHNNLNQKTRFNANSLQNEEIRNKPYYPQKKEHSQEKYKKSTVLKNNSNNNINNNNNITPLQPLHNSAEKIPKYSQNNFPTEIYTPQIPDYIKKQIEEEKAFGNGVSEILEEVKNCLSVKIDHFDSVTEIIQNKPKHNSRKSKLKEKVEQISLLTFSNLSEDVISRYGQLKTKLNNILENISKSYPITDKGLAGILTIIHQIRAINSQKLDFIEKISEEILLNAVINILNSHNPRNISQDKVKYLKEIIFKITDKLSIIVALNSLKLFFMDSGILTDTKSEEYFAIESLFHYYLFSKLFRNHLSTLLFEEVIRPKFEEIGADDVKMETIKYGIFQIFERYLFGYLDFKKIEQELNEFLKIVNFSGNETKVKSIIEQSIQLSLGPTIQMMIENIISQDSKKLVQQSLEKFHQEQNIEFEESCQKGIEILGQYLTRTDIEYLSAAIDPNNCRESLEAVSNALFNLLEQLGITLLFIQFTIIQEVLKTQNAGSLFRSNNISTKLMSKYAVLYGDEYLGKALSSVTQELIDSKLSFEMDPFQLESGERIQDNIRNIKVFLDKFLQAVFNSTEHVPDGFRVISACLKKEVMCRFPDNVISAVGGFIFLRFICPAMVSPHSFKLINGQLPQKAQRGLLLLSTVIQALSNGVTFGTNRIHMQPINEDIIGNFSARSQFVNQISNAESVDLENLKIPKFILNPPNSNDPIQSCYSSISLKPIIKQSAENPGFINEITGFIQGFYHINIEFFPKTGVQKIQQLEPKLEDLSKDLFLLNKAFQHLKTELTDYQKTQTFLGRKESEPKFELLNPKLNAKNQHNLNQDEFFESANANKKENEKKNEQIDPKQKKSNTKTKSELLKEWSQNWTKQTIQEGWVLFSSDSKAFKKRYSMLKGSYFALFKHQPISASDKPVYVVFLDSTIQAKRSETGLFKRKNVILIYTGEKSFNAFVTDAKSIDTWIDSIMKSRNMMEK</sequence>
<dbReference type="Proteomes" id="UP001149090">
    <property type="component" value="Unassembled WGS sequence"/>
</dbReference>